<dbReference type="AlphaFoldDB" id="A0A0F5FKW4"/>
<organism evidence="1 2">
    <name type="scientific">Devosia chinhatensis</name>
    <dbReference type="NCBI Taxonomy" id="429727"/>
    <lineage>
        <taxon>Bacteria</taxon>
        <taxon>Pseudomonadati</taxon>
        <taxon>Pseudomonadota</taxon>
        <taxon>Alphaproteobacteria</taxon>
        <taxon>Hyphomicrobiales</taxon>
        <taxon>Devosiaceae</taxon>
        <taxon>Devosia</taxon>
    </lineage>
</organism>
<dbReference type="Pfam" id="PF21983">
    <property type="entry name" value="NikA-like"/>
    <property type="match status" value="1"/>
</dbReference>
<evidence type="ECO:0000313" key="1">
    <source>
        <dbReference type="EMBL" id="KKB09195.1"/>
    </source>
</evidence>
<accession>A0A0F5FKW4</accession>
<gene>
    <name evidence="1" type="ORF">VE26_04165</name>
</gene>
<sequence>MLSDAEREIVAASAAATGLTMAAFARQAMMIDQPVSARAKAHVVDRAAIAALNAIGSNLNQIAKIGNSSKTLNQQHLQALTVMFRRLSAIVKRIENPEVLVGAGRADQ</sequence>
<reference evidence="1 2" key="1">
    <citation type="submission" date="2015-03" db="EMBL/GenBank/DDBJ databases">
        <authorList>
            <person name="Hassan Y."/>
            <person name="Lepp D."/>
            <person name="Li X.-Z."/>
            <person name="Zhou T."/>
        </authorList>
    </citation>
    <scope>NUCLEOTIDE SEQUENCE [LARGE SCALE GENOMIC DNA]</scope>
    <source>
        <strain evidence="1 2">IPL18</strain>
    </source>
</reference>
<comment type="caution">
    <text evidence="1">The sequence shown here is derived from an EMBL/GenBank/DDBJ whole genome shotgun (WGS) entry which is preliminary data.</text>
</comment>
<evidence type="ECO:0000313" key="2">
    <source>
        <dbReference type="Proteomes" id="UP000033649"/>
    </source>
</evidence>
<dbReference type="PATRIC" id="fig|429727.3.peg.866"/>
<dbReference type="Proteomes" id="UP000033649">
    <property type="component" value="Unassembled WGS sequence"/>
</dbReference>
<name>A0A0F5FKW4_9HYPH</name>
<dbReference type="InterPro" id="IPR053842">
    <property type="entry name" value="NikA-like"/>
</dbReference>
<keyword evidence="2" id="KW-1185">Reference proteome</keyword>
<proteinExistence type="predicted"/>
<dbReference type="STRING" id="429727.VE26_04165"/>
<protein>
    <submittedName>
        <fullName evidence="1">Uncharacterized protein</fullName>
    </submittedName>
</protein>
<dbReference type="EMBL" id="JZEY01000054">
    <property type="protein sequence ID" value="KKB09195.1"/>
    <property type="molecule type" value="Genomic_DNA"/>
</dbReference>